<gene>
    <name evidence="10" type="ORF">MVEG_11761</name>
</gene>
<feature type="domain" description="Peptidase M13 C-terminal" evidence="8">
    <location>
        <begin position="453"/>
        <end position="669"/>
    </location>
</feature>
<dbReference type="GO" id="GO:0046872">
    <property type="term" value="F:metal ion binding"/>
    <property type="evidence" value="ECO:0007669"/>
    <property type="project" value="UniProtKB-KW"/>
</dbReference>
<dbReference type="OrthoDB" id="6475849at2759"/>
<organism evidence="10 11">
    <name type="scientific">Podila verticillata NRRL 6337</name>
    <dbReference type="NCBI Taxonomy" id="1069443"/>
    <lineage>
        <taxon>Eukaryota</taxon>
        <taxon>Fungi</taxon>
        <taxon>Fungi incertae sedis</taxon>
        <taxon>Mucoromycota</taxon>
        <taxon>Mortierellomycotina</taxon>
        <taxon>Mortierellomycetes</taxon>
        <taxon>Mortierellales</taxon>
        <taxon>Mortierellaceae</taxon>
        <taxon>Podila</taxon>
    </lineage>
</organism>
<dbReference type="PANTHER" id="PTHR11733:SF167">
    <property type="entry name" value="FI17812P1-RELATED"/>
    <property type="match status" value="1"/>
</dbReference>
<dbReference type="PANTHER" id="PTHR11733">
    <property type="entry name" value="ZINC METALLOPROTEASE FAMILY M13 NEPRILYSIN-RELATED"/>
    <property type="match status" value="1"/>
</dbReference>
<dbReference type="PRINTS" id="PR00786">
    <property type="entry name" value="NEPRILYSIN"/>
</dbReference>
<dbReference type="InterPro" id="IPR024079">
    <property type="entry name" value="MetalloPept_cat_dom_sf"/>
</dbReference>
<keyword evidence="3" id="KW-0645">Protease</keyword>
<evidence type="ECO:0000256" key="7">
    <source>
        <dbReference type="ARBA" id="ARBA00023049"/>
    </source>
</evidence>
<comment type="cofactor">
    <cofactor evidence="1">
        <name>Zn(2+)</name>
        <dbReference type="ChEBI" id="CHEBI:29105"/>
    </cofactor>
</comment>
<dbReference type="InterPro" id="IPR000718">
    <property type="entry name" value="Peptidase_M13"/>
</dbReference>
<sequence length="670" mass="75076">MLESGLLQENIDSTIRKVLQSGPQGPSGKLTGAASRILQKAQGFYKSCMNETDIAEIGHTPLYKELQDLFTTVFPVQHGSLISLFPDAAPPSAELLNATNRERLTSAMAHLYRSSALTILSFWVNPDERNPEVQQLWVLRDNPAIPDRVFLEEAPILAKYRKAIEETYTLVFGQSEGGAKFASDVIALETMIANFSRAAAGGDAATTSQHVSPTDLNKLYPSLDWPVLLQKMLQGTNVTHDDNRALHSLTPSHLEGLDKLFRETPAATLQKYFAWMMIFSRRSLLPIEYREPIDRILRELEGVVNPDITPDRWQTCVDSTSANLASIIGHFYVAQMFSAATKDQVQTIVSGIRDAYRSDFQELGWLDKTTRANAITKLDAMIELIGYSTMDPNVGSAKDLDAYYAAVKITTESGGDYYDNMAQAKAHVIRSMLTQLGQPPNRDQMGMDPQYVNAYYNPFLNHFAVLAGIVQPPKFTPNAPEYLNFAALGMVAGHEIGHGFDNSGRRYDATGKLFDWWTNATATEFESRTKCFIDQYANFTVTGPDGKILHTNGVQTLGENIADNGGSRISFMAWAKRFTTDRLSQKYNNKLLPGVRLSHLSREQLFFISFGQSWCRLRTPTFLANQIRDDEHSPSHARVNGVMQNSREFARAFRCRRNSFMNPVNKCEIW</sequence>
<reference evidence="10 11" key="1">
    <citation type="submission" date="2011-02" db="EMBL/GenBank/DDBJ databases">
        <title>The Genome Sequence of Mortierella verticillata NRRL 6337.</title>
        <authorList>
            <consortium name="The Broad Institute Genome Sequencing Platform"/>
            <person name="Russ C."/>
            <person name="Cuomo C."/>
            <person name="Burger G."/>
            <person name="Gray M.W."/>
            <person name="Holland P.W.H."/>
            <person name="King N."/>
            <person name="Lang F.B.F."/>
            <person name="Roger A.J."/>
            <person name="Ruiz-Trillo I."/>
            <person name="Young S.K."/>
            <person name="Zeng Q."/>
            <person name="Gargeya S."/>
            <person name="Alvarado L."/>
            <person name="Berlin A."/>
            <person name="Chapman S.B."/>
            <person name="Chen Z."/>
            <person name="Freedman E."/>
            <person name="Gellesch M."/>
            <person name="Goldberg J."/>
            <person name="Griggs A."/>
            <person name="Gujja S."/>
            <person name="Heilman E."/>
            <person name="Heiman D."/>
            <person name="Howarth C."/>
            <person name="Mehta T."/>
            <person name="Neiman D."/>
            <person name="Pearson M."/>
            <person name="Roberts A."/>
            <person name="Saif S."/>
            <person name="Shea T."/>
            <person name="Shenoy N."/>
            <person name="Sisk P."/>
            <person name="Stolte C."/>
            <person name="Sykes S."/>
            <person name="White J."/>
            <person name="Yandava C."/>
            <person name="Haas B."/>
            <person name="Nusbaum C."/>
            <person name="Birren B."/>
        </authorList>
    </citation>
    <scope>NUCLEOTIDE SEQUENCE [LARGE SCALE GENOMIC DNA]</scope>
    <source>
        <strain evidence="10 11">NRRL 6337</strain>
    </source>
</reference>
<dbReference type="Pfam" id="PF01431">
    <property type="entry name" value="Peptidase_M13"/>
    <property type="match status" value="1"/>
</dbReference>
<dbReference type="CDD" id="cd08662">
    <property type="entry name" value="M13"/>
    <property type="match status" value="1"/>
</dbReference>
<feature type="domain" description="Peptidase M13 N-terminal" evidence="9">
    <location>
        <begin position="7"/>
        <end position="387"/>
    </location>
</feature>
<accession>A0A086TJJ5</accession>
<dbReference type="GO" id="GO:0016485">
    <property type="term" value="P:protein processing"/>
    <property type="evidence" value="ECO:0007669"/>
    <property type="project" value="TreeGrafter"/>
</dbReference>
<dbReference type="Pfam" id="PF05649">
    <property type="entry name" value="Peptidase_M13_N"/>
    <property type="match status" value="1"/>
</dbReference>
<evidence type="ECO:0000313" key="11">
    <source>
        <dbReference type="Proteomes" id="UP000243308"/>
    </source>
</evidence>
<dbReference type="EMBL" id="KN042433">
    <property type="protein sequence ID" value="KFH62122.1"/>
    <property type="molecule type" value="Genomic_DNA"/>
</dbReference>
<evidence type="ECO:0008006" key="12">
    <source>
        <dbReference type="Google" id="ProtNLM"/>
    </source>
</evidence>
<keyword evidence="11" id="KW-1185">Reference proteome</keyword>
<dbReference type="SUPFAM" id="SSF55486">
    <property type="entry name" value="Metalloproteases ('zincins'), catalytic domain"/>
    <property type="match status" value="1"/>
</dbReference>
<keyword evidence="4" id="KW-0479">Metal-binding</keyword>
<name>A0A086TJJ5_9FUNG</name>
<dbReference type="InterPro" id="IPR018497">
    <property type="entry name" value="Peptidase_M13_C"/>
</dbReference>
<dbReference type="PROSITE" id="PS51885">
    <property type="entry name" value="NEPRILYSIN"/>
    <property type="match status" value="1"/>
</dbReference>
<protein>
    <recommendedName>
        <fullName evidence="12">Peptidase M13 C-terminal domain-containing protein</fullName>
    </recommendedName>
</protein>
<evidence type="ECO:0000256" key="6">
    <source>
        <dbReference type="ARBA" id="ARBA00022833"/>
    </source>
</evidence>
<dbReference type="Gene3D" id="1.10.1380.10">
    <property type="entry name" value="Neutral endopeptidase , domain2"/>
    <property type="match status" value="1"/>
</dbReference>
<dbReference type="InterPro" id="IPR008753">
    <property type="entry name" value="Peptidase_M13_N"/>
</dbReference>
<dbReference type="Gene3D" id="3.40.390.10">
    <property type="entry name" value="Collagenase (Catalytic Domain)"/>
    <property type="match status" value="1"/>
</dbReference>
<evidence type="ECO:0000259" key="8">
    <source>
        <dbReference type="Pfam" id="PF01431"/>
    </source>
</evidence>
<evidence type="ECO:0000256" key="4">
    <source>
        <dbReference type="ARBA" id="ARBA00022723"/>
    </source>
</evidence>
<evidence type="ECO:0000256" key="1">
    <source>
        <dbReference type="ARBA" id="ARBA00001947"/>
    </source>
</evidence>
<evidence type="ECO:0000256" key="3">
    <source>
        <dbReference type="ARBA" id="ARBA00022670"/>
    </source>
</evidence>
<keyword evidence="6" id="KW-0862">Zinc</keyword>
<proteinExistence type="inferred from homology"/>
<keyword evidence="7" id="KW-0482">Metalloprotease</keyword>
<evidence type="ECO:0000256" key="2">
    <source>
        <dbReference type="ARBA" id="ARBA00007357"/>
    </source>
</evidence>
<evidence type="ECO:0000259" key="9">
    <source>
        <dbReference type="Pfam" id="PF05649"/>
    </source>
</evidence>
<evidence type="ECO:0000313" key="10">
    <source>
        <dbReference type="EMBL" id="KFH62122.1"/>
    </source>
</evidence>
<dbReference type="InterPro" id="IPR042089">
    <property type="entry name" value="Peptidase_M13_dom_2"/>
</dbReference>
<dbReference type="Proteomes" id="UP000243308">
    <property type="component" value="Unassembled WGS sequence"/>
</dbReference>
<evidence type="ECO:0000256" key="5">
    <source>
        <dbReference type="ARBA" id="ARBA00022801"/>
    </source>
</evidence>
<dbReference type="AlphaFoldDB" id="A0A086TJJ5"/>
<dbReference type="GO" id="GO:0004222">
    <property type="term" value="F:metalloendopeptidase activity"/>
    <property type="evidence" value="ECO:0007669"/>
    <property type="project" value="InterPro"/>
</dbReference>
<keyword evidence="5" id="KW-0378">Hydrolase</keyword>
<dbReference type="GO" id="GO:0005886">
    <property type="term" value="C:plasma membrane"/>
    <property type="evidence" value="ECO:0007669"/>
    <property type="project" value="TreeGrafter"/>
</dbReference>
<comment type="similarity">
    <text evidence="2">Belongs to the peptidase M13 family.</text>
</comment>